<dbReference type="InterPro" id="IPR000802">
    <property type="entry name" value="Arsenical_pump_ArsB"/>
</dbReference>
<evidence type="ECO:0000256" key="7">
    <source>
        <dbReference type="ARBA" id="ARBA00023136"/>
    </source>
</evidence>
<dbReference type="NCBIfam" id="TIGR00935">
    <property type="entry name" value="2a45"/>
    <property type="match status" value="1"/>
</dbReference>
<feature type="transmembrane region" description="Helical" evidence="8">
    <location>
        <begin position="282"/>
        <end position="302"/>
    </location>
</feature>
<feature type="transmembrane region" description="Helical" evidence="8">
    <location>
        <begin position="216"/>
        <end position="236"/>
    </location>
</feature>
<dbReference type="EMBL" id="JXUW01000001">
    <property type="protein sequence ID" value="KJE78033.1"/>
    <property type="molecule type" value="Genomic_DNA"/>
</dbReference>
<keyword evidence="3" id="KW-1003">Cell membrane</keyword>
<name>A0A0D8FXN2_9ACTN</name>
<evidence type="ECO:0000256" key="4">
    <source>
        <dbReference type="ARBA" id="ARBA00022692"/>
    </source>
</evidence>
<evidence type="ECO:0000313" key="9">
    <source>
        <dbReference type="EMBL" id="KJE78033.1"/>
    </source>
</evidence>
<feature type="transmembrane region" description="Helical" evidence="8">
    <location>
        <begin position="88"/>
        <end position="111"/>
    </location>
</feature>
<comment type="caution">
    <text evidence="9">The sequence shown here is derived from an EMBL/GenBank/DDBJ whole genome shotgun (WGS) entry which is preliminary data.</text>
</comment>
<evidence type="ECO:0000313" key="10">
    <source>
        <dbReference type="Proteomes" id="UP000032336"/>
    </source>
</evidence>
<dbReference type="PATRIC" id="fig|1121877.4.peg.24"/>
<keyword evidence="6 8" id="KW-1133">Transmembrane helix</keyword>
<dbReference type="CDD" id="cd01118">
    <property type="entry name" value="ArsB_permease"/>
    <property type="match status" value="1"/>
</dbReference>
<dbReference type="Pfam" id="PF02040">
    <property type="entry name" value="ArsB"/>
    <property type="match status" value="1"/>
</dbReference>
<keyword evidence="7 8" id="KW-0472">Membrane</keyword>
<dbReference type="PANTHER" id="PTHR43302">
    <property type="entry name" value="TRANSPORTER ARSB-RELATED"/>
    <property type="match status" value="1"/>
</dbReference>
<evidence type="ECO:0000256" key="3">
    <source>
        <dbReference type="ARBA" id="ARBA00022475"/>
    </source>
</evidence>
<evidence type="ECO:0000256" key="1">
    <source>
        <dbReference type="ARBA" id="ARBA00004651"/>
    </source>
</evidence>
<evidence type="ECO:0000256" key="8">
    <source>
        <dbReference type="SAM" id="Phobius"/>
    </source>
</evidence>
<dbReference type="GO" id="GO:0005886">
    <property type="term" value="C:plasma membrane"/>
    <property type="evidence" value="ECO:0007669"/>
    <property type="project" value="UniProtKB-SubCell"/>
</dbReference>
<evidence type="ECO:0000256" key="2">
    <source>
        <dbReference type="ARBA" id="ARBA00006433"/>
    </source>
</evidence>
<evidence type="ECO:0000256" key="5">
    <source>
        <dbReference type="ARBA" id="ARBA00022849"/>
    </source>
</evidence>
<feature type="transmembrane region" description="Helical" evidence="8">
    <location>
        <begin position="131"/>
        <end position="154"/>
    </location>
</feature>
<feature type="transmembrane region" description="Helical" evidence="8">
    <location>
        <begin position="314"/>
        <end position="333"/>
    </location>
</feature>
<dbReference type="NCBIfam" id="NF011980">
    <property type="entry name" value="PRK15445.1"/>
    <property type="match status" value="1"/>
</dbReference>
<reference evidence="9 10" key="1">
    <citation type="submission" date="2015-01" db="EMBL/GenBank/DDBJ databases">
        <title>Draft genome of the acidophilic iron oxidizer Ferrimicrobium acidiphilum strain T23.</title>
        <authorList>
            <person name="Poehlein A."/>
            <person name="Eisen S."/>
            <person name="Schloemann M."/>
            <person name="Johnson B.D."/>
            <person name="Daniel R."/>
            <person name="Muehling M."/>
        </authorList>
    </citation>
    <scope>NUCLEOTIDE SEQUENCE [LARGE SCALE GENOMIC DNA]</scope>
    <source>
        <strain evidence="9 10">T23</strain>
    </source>
</reference>
<dbReference type="Proteomes" id="UP000032336">
    <property type="component" value="Unassembled WGS sequence"/>
</dbReference>
<dbReference type="PRINTS" id="PR00758">
    <property type="entry name" value="ARSENICPUMP"/>
</dbReference>
<feature type="transmembrane region" description="Helical" evidence="8">
    <location>
        <begin position="58"/>
        <end position="76"/>
    </location>
</feature>
<keyword evidence="4 8" id="KW-0812">Transmembrane</keyword>
<comment type="subcellular location">
    <subcellularLocation>
        <location evidence="1">Cell membrane</location>
        <topology evidence="1">Multi-pass membrane protein</topology>
    </subcellularLocation>
</comment>
<dbReference type="STRING" id="1121877.FEAC_00220"/>
<gene>
    <name evidence="9" type="primary">arsB</name>
    <name evidence="9" type="ORF">FEAC_00220</name>
</gene>
<sequence length="465" mass="50068">MADLGRDDYPRAWCEDGRNTREWLGGYWVALHGDVLTLAAVFLFVVTLVLVIWQPRGLSIGISALGGAIVALAVGVDQLANVAMVWGIVWNATITFVAVIIISLILDRIGFFEWAALYVLRFARGSALRAFVYLLILGALVASVFANDGAALILTPIVYQQTRALGFDRRRALPFVMAAGFIADTTSLPLVVSNLVNIVTASYFHIGFITYASRMAPIDLISFLASLGVLLVYYRRSLPRSYEPSSLAEPRSALRDYRLFQIGWIVLAVLLAGYLLSEPLRFPVSVPASIVALIFLAAASRSTALSSMAVLREAPWRIVVFSVGMYLVVYGLYNAGLTIYLSHGLSDASHHGALITSLVGGFGAGILSAITNNMPTTLIGALAIKGSHLVGVSHTVAVYALVVGADIGPKFTPIGSLATLLWLHVLDTKGIKISWGQYFRQGIVLAAPVLAITLLALAGWVLWLH</sequence>
<dbReference type="eggNOG" id="COG1055">
    <property type="taxonomic scope" value="Bacteria"/>
</dbReference>
<feature type="transmembrane region" description="Helical" evidence="8">
    <location>
        <begin position="438"/>
        <end position="463"/>
    </location>
</feature>
<feature type="transmembrane region" description="Helical" evidence="8">
    <location>
        <begin position="257"/>
        <end position="276"/>
    </location>
</feature>
<organism evidence="9 10">
    <name type="scientific">Ferrimicrobium acidiphilum DSM 19497</name>
    <dbReference type="NCBI Taxonomy" id="1121877"/>
    <lineage>
        <taxon>Bacteria</taxon>
        <taxon>Bacillati</taxon>
        <taxon>Actinomycetota</taxon>
        <taxon>Acidimicrobiia</taxon>
        <taxon>Acidimicrobiales</taxon>
        <taxon>Acidimicrobiaceae</taxon>
        <taxon>Ferrimicrobium</taxon>
    </lineage>
</organism>
<feature type="transmembrane region" description="Helical" evidence="8">
    <location>
        <begin position="27"/>
        <end position="52"/>
    </location>
</feature>
<protein>
    <submittedName>
        <fullName evidence="9">Arsenical pump membrane protein</fullName>
    </submittedName>
</protein>
<dbReference type="PANTHER" id="PTHR43302:SF5">
    <property type="entry name" value="TRANSPORTER ARSB-RELATED"/>
    <property type="match status" value="1"/>
</dbReference>
<keyword evidence="10" id="KW-1185">Reference proteome</keyword>
<proteinExistence type="inferred from homology"/>
<keyword evidence="5" id="KW-0059">Arsenical resistance</keyword>
<dbReference type="AlphaFoldDB" id="A0A0D8FXN2"/>
<dbReference type="GO" id="GO:0015105">
    <property type="term" value="F:arsenite transmembrane transporter activity"/>
    <property type="evidence" value="ECO:0007669"/>
    <property type="project" value="InterPro"/>
</dbReference>
<feature type="transmembrane region" description="Helical" evidence="8">
    <location>
        <begin position="353"/>
        <end position="370"/>
    </location>
</feature>
<accession>A0A0D8FXN2</accession>
<dbReference type="GO" id="GO:0046685">
    <property type="term" value="P:response to arsenic-containing substance"/>
    <property type="evidence" value="ECO:0007669"/>
    <property type="project" value="UniProtKB-KW"/>
</dbReference>
<comment type="similarity">
    <text evidence="2">Belongs to the ArsB family.</text>
</comment>
<evidence type="ECO:0000256" key="6">
    <source>
        <dbReference type="ARBA" id="ARBA00022989"/>
    </source>
</evidence>